<comment type="caution">
    <text evidence="2">The sequence shown here is derived from an EMBL/GenBank/DDBJ whole genome shotgun (WGS) entry which is preliminary data.</text>
</comment>
<name>A0ABR7MC91_9BACT</name>
<dbReference type="Proteomes" id="UP000765802">
    <property type="component" value="Unassembled WGS sequence"/>
</dbReference>
<gene>
    <name evidence="2" type="ORF">BC349_16035</name>
</gene>
<feature type="chain" id="PRO_5045478948" evidence="1">
    <location>
        <begin position="20"/>
        <end position="265"/>
    </location>
</feature>
<evidence type="ECO:0000313" key="2">
    <source>
        <dbReference type="EMBL" id="MBC6492572.1"/>
    </source>
</evidence>
<keyword evidence="3" id="KW-1185">Reference proteome</keyword>
<evidence type="ECO:0000313" key="3">
    <source>
        <dbReference type="Proteomes" id="UP000765802"/>
    </source>
</evidence>
<accession>A0ABR7MC91</accession>
<dbReference type="RefSeq" id="WP_187257887.1">
    <property type="nucleotide sequence ID" value="NZ_JBHULF010000020.1"/>
</dbReference>
<organism evidence="2 3">
    <name type="scientific">Flavihumibacter stibioxidans</name>
    <dbReference type="NCBI Taxonomy" id="1834163"/>
    <lineage>
        <taxon>Bacteria</taxon>
        <taxon>Pseudomonadati</taxon>
        <taxon>Bacteroidota</taxon>
        <taxon>Chitinophagia</taxon>
        <taxon>Chitinophagales</taxon>
        <taxon>Chitinophagaceae</taxon>
        <taxon>Flavihumibacter</taxon>
    </lineage>
</organism>
<dbReference type="EMBL" id="MBUA01000028">
    <property type="protein sequence ID" value="MBC6492572.1"/>
    <property type="molecule type" value="Genomic_DNA"/>
</dbReference>
<proteinExistence type="predicted"/>
<feature type="signal peptide" evidence="1">
    <location>
        <begin position="1"/>
        <end position="19"/>
    </location>
</feature>
<keyword evidence="1" id="KW-0732">Signal</keyword>
<reference evidence="2 3" key="1">
    <citation type="submission" date="2016-07" db="EMBL/GenBank/DDBJ databases">
        <title>Genome analysis of Flavihumibacter stibioxidans YS-17.</title>
        <authorList>
            <person name="Shi K."/>
            <person name="Han Y."/>
            <person name="Wang G."/>
        </authorList>
    </citation>
    <scope>NUCLEOTIDE SEQUENCE [LARGE SCALE GENOMIC DNA]</scope>
    <source>
        <strain evidence="2 3">YS-17</strain>
    </source>
</reference>
<evidence type="ECO:0000256" key="1">
    <source>
        <dbReference type="SAM" id="SignalP"/>
    </source>
</evidence>
<protein>
    <submittedName>
        <fullName evidence="2">Uncharacterized protein</fullName>
    </submittedName>
</protein>
<sequence length="265" mass="29586">MRIIIIAALFLVSCTAAKVSVPDQFGSAASSMKVTGLNGWMLNQQLTFGSYHTTPVKRGWDFSSVMQHSRISFRLEDQVVKVFNINTDNRTISEKNKMQYTVQNGGQQAAVFAMEKFSEKQLVFKTNQPRWGELTHTRNLQYAFSAAIVLLADKKPEPWQMVMVHRQDAQSVTEEEGYATNGDITISINPLRIRSYTNPKGKNVKVAGGPMFAGYELKIDGGLIGVVDVLDNQVWMINDMDPAYKMVVAAVSSSLLLKRKQDIAN</sequence>